<proteinExistence type="predicted"/>
<keyword evidence="4" id="KW-0520">NAD</keyword>
<dbReference type="PROSITE" id="PS50104">
    <property type="entry name" value="TIR"/>
    <property type="match status" value="1"/>
</dbReference>
<dbReference type="InterPro" id="IPR035897">
    <property type="entry name" value="Toll_tir_struct_dom_sf"/>
</dbReference>
<feature type="domain" description="TIR" evidence="5">
    <location>
        <begin position="9"/>
        <end position="175"/>
    </location>
</feature>
<dbReference type="Gene3D" id="3.40.50.300">
    <property type="entry name" value="P-loop containing nucleotide triphosphate hydrolases"/>
    <property type="match status" value="1"/>
</dbReference>
<dbReference type="Pfam" id="PF01582">
    <property type="entry name" value="TIR"/>
    <property type="match status" value="1"/>
</dbReference>
<dbReference type="Pfam" id="PF23282">
    <property type="entry name" value="WHD_ROQ1"/>
    <property type="match status" value="1"/>
</dbReference>
<dbReference type="InterPro" id="IPR000157">
    <property type="entry name" value="TIR_dom"/>
</dbReference>
<accession>A0ABM3H4J7</accession>
<keyword evidence="1" id="KW-0433">Leucine-rich repeat</keyword>
<protein>
    <submittedName>
        <fullName evidence="7">Disease resistance protein RPV1-like</fullName>
    </submittedName>
</protein>
<dbReference type="InterPro" id="IPR044974">
    <property type="entry name" value="Disease_R_plants"/>
</dbReference>
<dbReference type="InterPro" id="IPR058546">
    <property type="entry name" value="RPS4B/Roq1-like_LRR"/>
</dbReference>
<evidence type="ECO:0000313" key="7">
    <source>
        <dbReference type="RefSeq" id="XP_048131534.1"/>
    </source>
</evidence>
<dbReference type="RefSeq" id="XP_048131534.1">
    <property type="nucleotide sequence ID" value="XM_048275577.1"/>
</dbReference>
<dbReference type="InterPro" id="IPR027417">
    <property type="entry name" value="P-loop_NTPase"/>
</dbReference>
<dbReference type="GeneID" id="115729691"/>
<dbReference type="InterPro" id="IPR002182">
    <property type="entry name" value="NB-ARC"/>
</dbReference>
<name>A0ABM3H4J7_9MYRT</name>
<evidence type="ECO:0000313" key="6">
    <source>
        <dbReference type="Proteomes" id="UP000827889"/>
    </source>
</evidence>
<dbReference type="InterPro" id="IPR042197">
    <property type="entry name" value="Apaf_helical"/>
</dbReference>
<evidence type="ECO:0000256" key="2">
    <source>
        <dbReference type="ARBA" id="ARBA00022737"/>
    </source>
</evidence>
<dbReference type="SUPFAM" id="SSF52200">
    <property type="entry name" value="Toll/Interleukin receptor TIR domain"/>
    <property type="match status" value="1"/>
</dbReference>
<dbReference type="InterPro" id="IPR003593">
    <property type="entry name" value="AAA+_ATPase"/>
</dbReference>
<dbReference type="Gene3D" id="3.40.50.10140">
    <property type="entry name" value="Toll/interleukin-1 receptor homology (TIR) domain"/>
    <property type="match status" value="1"/>
</dbReference>
<reference evidence="7" key="1">
    <citation type="submission" date="2025-08" db="UniProtKB">
        <authorList>
            <consortium name="RefSeq"/>
        </authorList>
    </citation>
    <scope>IDENTIFICATION</scope>
    <source>
        <tissue evidence="7">Leaf</tissue>
    </source>
</reference>
<dbReference type="Pfam" id="PF00931">
    <property type="entry name" value="NB-ARC"/>
    <property type="match status" value="1"/>
</dbReference>
<gene>
    <name evidence="7" type="primary">LOC115729691</name>
</gene>
<keyword evidence="6" id="KW-1185">Reference proteome</keyword>
<dbReference type="Gene3D" id="1.10.8.430">
    <property type="entry name" value="Helical domain of apoptotic protease-activating factors"/>
    <property type="match status" value="1"/>
</dbReference>
<dbReference type="Proteomes" id="UP000827889">
    <property type="component" value="Chromosome 3"/>
</dbReference>
<evidence type="ECO:0000256" key="3">
    <source>
        <dbReference type="ARBA" id="ARBA00022821"/>
    </source>
</evidence>
<dbReference type="SUPFAM" id="SSF52058">
    <property type="entry name" value="L domain-like"/>
    <property type="match status" value="1"/>
</dbReference>
<evidence type="ECO:0000256" key="4">
    <source>
        <dbReference type="ARBA" id="ARBA00023027"/>
    </source>
</evidence>
<organism evidence="6 7">
    <name type="scientific">Rhodamnia argentea</name>
    <dbReference type="NCBI Taxonomy" id="178133"/>
    <lineage>
        <taxon>Eukaryota</taxon>
        <taxon>Viridiplantae</taxon>
        <taxon>Streptophyta</taxon>
        <taxon>Embryophyta</taxon>
        <taxon>Tracheophyta</taxon>
        <taxon>Spermatophyta</taxon>
        <taxon>Magnoliopsida</taxon>
        <taxon>eudicotyledons</taxon>
        <taxon>Gunneridae</taxon>
        <taxon>Pentapetalae</taxon>
        <taxon>rosids</taxon>
        <taxon>malvids</taxon>
        <taxon>Myrtales</taxon>
        <taxon>Myrtaceae</taxon>
        <taxon>Myrtoideae</taxon>
        <taxon>Myrteae</taxon>
        <taxon>Australasian group</taxon>
        <taxon>Rhodamnia</taxon>
    </lineage>
</organism>
<dbReference type="SMART" id="SM00382">
    <property type="entry name" value="AAA"/>
    <property type="match status" value="1"/>
</dbReference>
<dbReference type="InterPro" id="IPR032675">
    <property type="entry name" value="LRR_dom_sf"/>
</dbReference>
<dbReference type="Pfam" id="PF23286">
    <property type="entry name" value="LRR_13"/>
    <property type="match status" value="1"/>
</dbReference>
<dbReference type="PANTHER" id="PTHR11017:SF292">
    <property type="entry name" value="AAA+ ATPASE DOMAIN-CONTAINING PROTEIN"/>
    <property type="match status" value="1"/>
</dbReference>
<dbReference type="PRINTS" id="PR00364">
    <property type="entry name" value="DISEASERSIST"/>
</dbReference>
<sequence length="740" mass="84186">MASSSKSKKIYDVFLSFRGKDVRHNFVGHLYGALHRIGIYTFRDSEELKKGYNISMLMKAIEESCIAIIVFSENYASSEWCLTEMVKIVECKNQNNITILPVFYKVNPNEVRGGRKSYKIAMAKHESKFREDSEKVKKWKEALLDAGNLSGWHLNDRDDESKIIQEIVKEISTTQLGRTPLHVAEHPVGIDSKVVKLKSMLNLESKDDVFMVGLWGRGGIGKTTLGKAIYNNIFRQFEGSSFLANVRENSKDRNGLVTLQEKLLNDILLPKERLAVSTIDGGINLIQQRLGHKRVLVILDDVDHLNQLRALAGKINWFGNGSRILVTTRDSHLLTPWIDKYHVYEVKTLDNGEAHELLSKHAFSPHHKLKIREDLVDGVLDHAKGLPLALEVLGSFLCGRRQDEWESVLDNLSRIPKKDINDVLKISYDGLESNEKGIFLHIACFFKGWKFYHVKNVLDSCDFNAVIGLQILTERSLIRTISGYIEVHDLIQLMGKDIVNKESDDPERRSRLWLYEDVLEVLSRDILVSPFLANSDRLKYMNLSKCSSLVRMPDISCAPNLEELDLSCCKSLVEAHESIANHDKLQWLNLSFCFELRNLPKELKSKNLRSLCLFGCTKFERLPDIPHKLGTLRALNLGDTAIKELPASIENLVSLRNILLSGCKNLVRLPSSIYKLRKLRQMGVADCPNLIGFPKHENVADPCMKTVFPNLQELYIGRSYLCQVDVTEDLSRFPPSVTVF</sequence>
<keyword evidence="2" id="KW-0677">Repeat</keyword>
<dbReference type="SMART" id="SM00255">
    <property type="entry name" value="TIR"/>
    <property type="match status" value="1"/>
</dbReference>
<dbReference type="Gene3D" id="3.80.10.10">
    <property type="entry name" value="Ribonuclease Inhibitor"/>
    <property type="match status" value="2"/>
</dbReference>
<dbReference type="InterPro" id="IPR058192">
    <property type="entry name" value="WHD_ROQ1-like"/>
</dbReference>
<dbReference type="SUPFAM" id="SSF52540">
    <property type="entry name" value="P-loop containing nucleoside triphosphate hydrolases"/>
    <property type="match status" value="1"/>
</dbReference>
<evidence type="ECO:0000259" key="5">
    <source>
        <dbReference type="PROSITE" id="PS50104"/>
    </source>
</evidence>
<dbReference type="PANTHER" id="PTHR11017">
    <property type="entry name" value="LEUCINE-RICH REPEAT-CONTAINING PROTEIN"/>
    <property type="match status" value="1"/>
</dbReference>
<evidence type="ECO:0000256" key="1">
    <source>
        <dbReference type="ARBA" id="ARBA00022614"/>
    </source>
</evidence>
<keyword evidence="3" id="KW-0611">Plant defense</keyword>